<dbReference type="EMBL" id="JAFBWN010000015">
    <property type="protein sequence ID" value="MBM2356405.1"/>
    <property type="molecule type" value="Genomic_DNA"/>
</dbReference>
<name>A0A9Q2NQI3_9RHOB</name>
<organism evidence="1 2">
    <name type="scientific">Pseudosulfitobacter pseudonitzschiae</name>
    <dbReference type="NCBI Taxonomy" id="1402135"/>
    <lineage>
        <taxon>Bacteria</taxon>
        <taxon>Pseudomonadati</taxon>
        <taxon>Pseudomonadota</taxon>
        <taxon>Alphaproteobacteria</taxon>
        <taxon>Rhodobacterales</taxon>
        <taxon>Roseobacteraceae</taxon>
        <taxon>Pseudosulfitobacter</taxon>
    </lineage>
</organism>
<dbReference type="RefSeq" id="WP_231035301.1">
    <property type="nucleotide sequence ID" value="NZ_JAJNGX010000015.1"/>
</dbReference>
<sequence length="130" mass="14519">MSVRKINFCCKTCGSDDIVFDSSSDWNAETQSYEHRDCYDHPPICNSDDCMGEEVQVEIVDIATGEKLDSVYGHNGVALQYLPIAEAKEIERIRSEQRAAEREQARAQEQAARLAISNAETLALGYEAMP</sequence>
<accession>A0A9Q2NQI3</accession>
<evidence type="ECO:0000313" key="2">
    <source>
        <dbReference type="Proteomes" id="UP000809337"/>
    </source>
</evidence>
<dbReference type="AlphaFoldDB" id="A0A9Q2NQI3"/>
<protein>
    <submittedName>
        <fullName evidence="1">Uncharacterized protein</fullName>
    </submittedName>
</protein>
<evidence type="ECO:0000313" key="1">
    <source>
        <dbReference type="EMBL" id="MBM2356405.1"/>
    </source>
</evidence>
<dbReference type="Proteomes" id="UP000809337">
    <property type="component" value="Unassembled WGS sequence"/>
</dbReference>
<gene>
    <name evidence="1" type="ORF">JQX14_17765</name>
</gene>
<reference evidence="1" key="1">
    <citation type="submission" date="2021-01" db="EMBL/GenBank/DDBJ databases">
        <title>Diatom-associated Roseobacters Show Island Model of Population Structure.</title>
        <authorList>
            <person name="Qu L."/>
            <person name="Feng X."/>
            <person name="Chen Y."/>
            <person name="Li L."/>
            <person name="Wang X."/>
            <person name="Hu Z."/>
            <person name="Wang H."/>
            <person name="Luo H."/>
        </authorList>
    </citation>
    <scope>NUCLEOTIDE SEQUENCE</scope>
    <source>
        <strain evidence="1">SM26-45</strain>
    </source>
</reference>
<proteinExistence type="predicted"/>
<comment type="caution">
    <text evidence="1">The sequence shown here is derived from an EMBL/GenBank/DDBJ whole genome shotgun (WGS) entry which is preliminary data.</text>
</comment>